<dbReference type="Proteomes" id="UP000766904">
    <property type="component" value="Unassembled WGS sequence"/>
</dbReference>
<evidence type="ECO:0000313" key="2">
    <source>
        <dbReference type="EMBL" id="TYL39150.1"/>
    </source>
</evidence>
<keyword evidence="1" id="KW-0812">Transmembrane</keyword>
<reference evidence="2" key="1">
    <citation type="submission" date="2017-11" db="EMBL/GenBank/DDBJ databases">
        <authorList>
            <person name="Kajale S.C."/>
            <person name="Sharma A."/>
        </authorList>
    </citation>
    <scope>NUCLEOTIDE SEQUENCE</scope>
    <source>
        <strain evidence="2">LS1_42</strain>
    </source>
</reference>
<feature type="transmembrane region" description="Helical" evidence="1">
    <location>
        <begin position="46"/>
        <end position="64"/>
    </location>
</feature>
<dbReference type="AlphaFoldDB" id="A0A8J8Q8I0"/>
<keyword evidence="3" id="KW-1185">Reference proteome</keyword>
<dbReference type="EMBL" id="PHNJ01000003">
    <property type="protein sequence ID" value="TYL39150.1"/>
    <property type="molecule type" value="Genomic_DNA"/>
</dbReference>
<protein>
    <submittedName>
        <fullName evidence="2">Uncharacterized protein</fullName>
    </submittedName>
</protein>
<keyword evidence="1" id="KW-1133">Transmembrane helix</keyword>
<accession>A0A8J8Q8I0</accession>
<evidence type="ECO:0000313" key="3">
    <source>
        <dbReference type="Proteomes" id="UP000766904"/>
    </source>
</evidence>
<feature type="transmembrane region" description="Helical" evidence="1">
    <location>
        <begin position="21"/>
        <end position="40"/>
    </location>
</feature>
<sequence length="81" mass="8546">MAARRSPSYIDLFRAAPTKSTLLAVGPLVLAAGQLANGYVNGVSPVVSIAFAVAMVAFATVATDHHAAEHRRRRLEADLES</sequence>
<comment type="caution">
    <text evidence="2">The sequence shown here is derived from an EMBL/GenBank/DDBJ whole genome shotgun (WGS) entry which is preliminary data.</text>
</comment>
<gene>
    <name evidence="2" type="ORF">CV102_07635</name>
</gene>
<name>A0A8J8Q8I0_9EURY</name>
<keyword evidence="1" id="KW-0472">Membrane</keyword>
<dbReference type="RefSeq" id="WP_148857291.1">
    <property type="nucleotide sequence ID" value="NZ_PHNJ01000003.1"/>
</dbReference>
<proteinExistence type="predicted"/>
<evidence type="ECO:0000256" key="1">
    <source>
        <dbReference type="SAM" id="Phobius"/>
    </source>
</evidence>
<organism evidence="2 3">
    <name type="scientific">Natronococcus pandeyae</name>
    <dbReference type="NCBI Taxonomy" id="2055836"/>
    <lineage>
        <taxon>Archaea</taxon>
        <taxon>Methanobacteriati</taxon>
        <taxon>Methanobacteriota</taxon>
        <taxon>Stenosarchaea group</taxon>
        <taxon>Halobacteria</taxon>
        <taxon>Halobacteriales</taxon>
        <taxon>Natrialbaceae</taxon>
        <taxon>Natronococcus</taxon>
    </lineage>
</organism>